<sequence>MAGPTDPPPLVPGLPGLGRAPVLVTGGTGTLGLRVVEELTRSEVPARVLTRRASGSSPVPQVEGDLATGDGLLEAVSGVQAIIHCASNPTHAQQVDVQGTRRLCDVLSQANPDARLVYVSIVGCWDSPMSYYQVKADTEAVVTGSGRPHVIVRATQFHDLVARICGAHLGPVGLGLSGLRFASCDTAWVAARLVDVALDETPATAPIELAGPETQSARDLAVLTAHIQGRRTPRVLPLPAVGGALKAFAAGANLPGPGAVRGGRTYAEWLAARPN</sequence>
<evidence type="ECO:0000313" key="2">
    <source>
        <dbReference type="EMBL" id="TWP35091.1"/>
    </source>
</evidence>
<comment type="caution">
    <text evidence="2">The sequence shown here is derived from an EMBL/GenBank/DDBJ whole genome shotgun (WGS) entry which is preliminary data.</text>
</comment>
<dbReference type="InterPro" id="IPR036291">
    <property type="entry name" value="NAD(P)-bd_dom_sf"/>
</dbReference>
<accession>A0A563DYL5</accession>
<evidence type="ECO:0000313" key="3">
    <source>
        <dbReference type="Proteomes" id="UP000320244"/>
    </source>
</evidence>
<dbReference type="OrthoDB" id="9771302at2"/>
<dbReference type="InterPro" id="IPR051207">
    <property type="entry name" value="ComplexI_NDUFA9_subunit"/>
</dbReference>
<keyword evidence="3" id="KW-1185">Reference proteome</keyword>
<protein>
    <submittedName>
        <fullName evidence="2">NAD-dependent epimerase/dehydratase family protein</fullName>
    </submittedName>
</protein>
<name>A0A563DYL5_9MICO</name>
<feature type="domain" description="NAD(P)-binding" evidence="1">
    <location>
        <begin position="26"/>
        <end position="159"/>
    </location>
</feature>
<dbReference type="AlphaFoldDB" id="A0A563DYL5"/>
<dbReference type="Gene3D" id="3.40.50.720">
    <property type="entry name" value="NAD(P)-binding Rossmann-like Domain"/>
    <property type="match status" value="1"/>
</dbReference>
<reference evidence="2 3" key="1">
    <citation type="submission" date="2019-05" db="EMBL/GenBank/DDBJ databases">
        <authorList>
            <person name="Lee S.D."/>
        </authorList>
    </citation>
    <scope>NUCLEOTIDE SEQUENCE [LARGE SCALE GENOMIC DNA]</scope>
    <source>
        <strain evidence="2 3">C5-26</strain>
    </source>
</reference>
<dbReference type="Proteomes" id="UP000320244">
    <property type="component" value="Unassembled WGS sequence"/>
</dbReference>
<dbReference type="InterPro" id="IPR016040">
    <property type="entry name" value="NAD(P)-bd_dom"/>
</dbReference>
<dbReference type="EMBL" id="VCQV01000022">
    <property type="protein sequence ID" value="TWP35091.1"/>
    <property type="molecule type" value="Genomic_DNA"/>
</dbReference>
<reference evidence="2 3" key="2">
    <citation type="submission" date="2019-08" db="EMBL/GenBank/DDBJ databases">
        <title>Jejuicoccus antrihumi gen. nov., sp. nov., a new member of the family Dermacoccaceae isolated from a cave.</title>
        <authorList>
            <person name="Schumann P."/>
            <person name="Kim I.S."/>
        </authorList>
    </citation>
    <scope>NUCLEOTIDE SEQUENCE [LARGE SCALE GENOMIC DNA]</scope>
    <source>
        <strain evidence="2 3">C5-26</strain>
    </source>
</reference>
<dbReference type="PANTHER" id="PTHR12126:SF11">
    <property type="entry name" value="NADH DEHYDROGENASE [UBIQUINONE] 1 ALPHA SUBCOMPLEX SUBUNIT 9, MITOCHONDRIAL"/>
    <property type="match status" value="1"/>
</dbReference>
<proteinExistence type="predicted"/>
<dbReference type="SUPFAM" id="SSF51735">
    <property type="entry name" value="NAD(P)-binding Rossmann-fold domains"/>
    <property type="match status" value="1"/>
</dbReference>
<dbReference type="PANTHER" id="PTHR12126">
    <property type="entry name" value="NADH-UBIQUINONE OXIDOREDUCTASE 39 KDA SUBUNIT-RELATED"/>
    <property type="match status" value="1"/>
</dbReference>
<gene>
    <name evidence="2" type="ORF">FGL98_15160</name>
</gene>
<dbReference type="GO" id="GO:0044877">
    <property type="term" value="F:protein-containing complex binding"/>
    <property type="evidence" value="ECO:0007669"/>
    <property type="project" value="TreeGrafter"/>
</dbReference>
<organism evidence="2 3">
    <name type="scientific">Leekyejoonella antrihumi</name>
    <dbReference type="NCBI Taxonomy" id="1660198"/>
    <lineage>
        <taxon>Bacteria</taxon>
        <taxon>Bacillati</taxon>
        <taxon>Actinomycetota</taxon>
        <taxon>Actinomycetes</taxon>
        <taxon>Micrococcales</taxon>
        <taxon>Dermacoccaceae</taxon>
        <taxon>Leekyejoonella</taxon>
    </lineage>
</organism>
<dbReference type="RefSeq" id="WP_146317922.1">
    <property type="nucleotide sequence ID" value="NZ_VCQV01000022.1"/>
</dbReference>
<dbReference type="Pfam" id="PF13460">
    <property type="entry name" value="NAD_binding_10"/>
    <property type="match status" value="1"/>
</dbReference>
<evidence type="ECO:0000259" key="1">
    <source>
        <dbReference type="Pfam" id="PF13460"/>
    </source>
</evidence>